<feature type="domain" description="AB hydrolase-1" evidence="2">
    <location>
        <begin position="74"/>
        <end position="188"/>
    </location>
</feature>
<keyword evidence="4" id="KW-1185">Reference proteome</keyword>
<dbReference type="SUPFAM" id="SSF53474">
    <property type="entry name" value="alpha/beta-Hydrolases"/>
    <property type="match status" value="1"/>
</dbReference>
<evidence type="ECO:0000256" key="1">
    <source>
        <dbReference type="SAM" id="Phobius"/>
    </source>
</evidence>
<accession>A0ABM5W7M3</accession>
<sequence>MKKTKKKGLKYALHILKITLLALVGVIVLAMAGIYIFNKISLHNEASQIKDYGEKIEVFDGMINVVEKGQGQETIVLLPGLGTGSPVLDYTPLTKELENDYRVVVIEPFGYGLSSQTKRDRTSANIAEEIHEVVGKLNIDSFILMGHSISGIYSLNYVATYPESVKAFVGIDNSVPDQPAEKVDDRMTNFLTEAGIMRIMVNLSPNLKNALTFDGIDKKTYQQNLMLNLKNYNNKMIRNEQQLLEKNIPAARKQAFPKELPVLLFVAKDTVELDDNWLEWHKIQAESVTRGEVVELSGPHSLHHTQSKAIAEKFKQFMNEK</sequence>
<evidence type="ECO:0000259" key="2">
    <source>
        <dbReference type="Pfam" id="PF00561"/>
    </source>
</evidence>
<evidence type="ECO:0000313" key="3">
    <source>
        <dbReference type="EMBL" id="ALS01263.1"/>
    </source>
</evidence>
<keyword evidence="1" id="KW-0812">Transmembrane</keyword>
<organism evidence="3 4">
    <name type="scientific">Enterococcus silesiacus</name>
    <dbReference type="NCBI Taxonomy" id="332949"/>
    <lineage>
        <taxon>Bacteria</taxon>
        <taxon>Bacillati</taxon>
        <taxon>Bacillota</taxon>
        <taxon>Bacilli</taxon>
        <taxon>Lactobacillales</taxon>
        <taxon>Enterococcaceae</taxon>
        <taxon>Enterococcus</taxon>
    </lineage>
</organism>
<evidence type="ECO:0000313" key="4">
    <source>
        <dbReference type="Proteomes" id="UP000065511"/>
    </source>
</evidence>
<dbReference type="PANTHER" id="PTHR43798:SF33">
    <property type="entry name" value="HYDROLASE, PUTATIVE (AFU_ORTHOLOGUE AFUA_2G14860)-RELATED"/>
    <property type="match status" value="1"/>
</dbReference>
<gene>
    <name evidence="3" type="ORF">ATZ33_07735</name>
</gene>
<dbReference type="Gene3D" id="3.40.50.1820">
    <property type="entry name" value="alpha/beta hydrolase"/>
    <property type="match status" value="1"/>
</dbReference>
<dbReference type="RefSeq" id="WP_071877040.1">
    <property type="nucleotide sequence ID" value="NZ_JXLC01000005.1"/>
</dbReference>
<dbReference type="Pfam" id="PF00561">
    <property type="entry name" value="Abhydrolase_1"/>
    <property type="match status" value="1"/>
</dbReference>
<reference evidence="3 4" key="1">
    <citation type="submission" date="2015-12" db="EMBL/GenBank/DDBJ databases">
        <authorList>
            <person name="Lauer A."/>
            <person name="Humrighouse B."/>
            <person name="Loparev V."/>
            <person name="Shewmaker P.L."/>
            <person name="Whitney A.M."/>
            <person name="McLaughlin R.W."/>
        </authorList>
    </citation>
    <scope>NUCLEOTIDE SEQUENCE [LARGE SCALE GENOMIC DNA]</scope>
    <source>
        <strain evidence="3 4">LMG 23085</strain>
    </source>
</reference>
<dbReference type="Proteomes" id="UP000065511">
    <property type="component" value="Chromosome"/>
</dbReference>
<keyword evidence="1" id="KW-1133">Transmembrane helix</keyword>
<dbReference type="GO" id="GO:0016787">
    <property type="term" value="F:hydrolase activity"/>
    <property type="evidence" value="ECO:0007669"/>
    <property type="project" value="UniProtKB-KW"/>
</dbReference>
<dbReference type="InterPro" id="IPR029058">
    <property type="entry name" value="AB_hydrolase_fold"/>
</dbReference>
<dbReference type="InterPro" id="IPR050266">
    <property type="entry name" value="AB_hydrolase_sf"/>
</dbReference>
<name>A0ABM5W7M3_9ENTE</name>
<dbReference type="InterPro" id="IPR000073">
    <property type="entry name" value="AB_hydrolase_1"/>
</dbReference>
<feature type="transmembrane region" description="Helical" evidence="1">
    <location>
        <begin position="12"/>
        <end position="37"/>
    </location>
</feature>
<proteinExistence type="predicted"/>
<keyword evidence="3" id="KW-0378">Hydrolase</keyword>
<protein>
    <submittedName>
        <fullName evidence="3">Alpha/beta hydrolase</fullName>
    </submittedName>
</protein>
<dbReference type="PANTHER" id="PTHR43798">
    <property type="entry name" value="MONOACYLGLYCEROL LIPASE"/>
    <property type="match status" value="1"/>
</dbReference>
<keyword evidence="1" id="KW-0472">Membrane</keyword>
<dbReference type="EMBL" id="CP013614">
    <property type="protein sequence ID" value="ALS01263.1"/>
    <property type="molecule type" value="Genomic_DNA"/>
</dbReference>